<dbReference type="InterPro" id="IPR018076">
    <property type="entry name" value="T2SS_GspF_dom"/>
</dbReference>
<sequence length="323" mass="35370">MQGLIGEQEFIFIVYCGIAVGALVLVSGLAQLLSGREDHREARSRRMRMIADGRTTAELLALLKPDRKHGLFSYIPYFGDLPEKLRKAGFLISTKMFLAGCLVLWGALTLIGARFMEIETVALLMAVPSFGLPIAILEARIQKRTEALLLQLPDALDVMARGLKVGHPLSGSIATVAQEMPDPIGTEFGLIHDQVNFGDDLVDAFKEFAERVGVEDVDYLSSSIGIQHGTGGDLVRVISVLSRTIRNRISMRRKIKAISSEGRLSAWFLSALPFVIFGFTMASTPDYYGGVAGDPMFKPMAVTVAVLVIANALILRRMVNFRI</sequence>
<accession>A0A1G9JX69</accession>
<dbReference type="Proteomes" id="UP000199382">
    <property type="component" value="Unassembled WGS sequence"/>
</dbReference>
<name>A0A1G9JX69_9RHOB</name>
<dbReference type="PANTHER" id="PTHR35007:SF1">
    <property type="entry name" value="PILUS ASSEMBLY PROTEIN"/>
    <property type="match status" value="1"/>
</dbReference>
<feature type="transmembrane region" description="Helical" evidence="6">
    <location>
        <begin position="264"/>
        <end position="284"/>
    </location>
</feature>
<keyword evidence="9" id="KW-1185">Reference proteome</keyword>
<dbReference type="OrthoDB" id="9803381at2"/>
<dbReference type="PANTHER" id="PTHR35007">
    <property type="entry name" value="INTEGRAL MEMBRANE PROTEIN-RELATED"/>
    <property type="match status" value="1"/>
</dbReference>
<evidence type="ECO:0000256" key="4">
    <source>
        <dbReference type="ARBA" id="ARBA00022989"/>
    </source>
</evidence>
<evidence type="ECO:0000256" key="2">
    <source>
        <dbReference type="ARBA" id="ARBA00022475"/>
    </source>
</evidence>
<comment type="subcellular location">
    <subcellularLocation>
        <location evidence="1">Cell membrane</location>
        <topology evidence="1">Multi-pass membrane protein</topology>
    </subcellularLocation>
</comment>
<dbReference type="AlphaFoldDB" id="A0A1G9JX69"/>
<keyword evidence="3 6" id="KW-0812">Transmembrane</keyword>
<proteinExistence type="predicted"/>
<evidence type="ECO:0000256" key="5">
    <source>
        <dbReference type="ARBA" id="ARBA00023136"/>
    </source>
</evidence>
<dbReference type="EMBL" id="FNEK01000084">
    <property type="protein sequence ID" value="SDL41836.1"/>
    <property type="molecule type" value="Genomic_DNA"/>
</dbReference>
<feature type="transmembrane region" description="Helical" evidence="6">
    <location>
        <begin position="96"/>
        <end position="115"/>
    </location>
</feature>
<evidence type="ECO:0000313" key="8">
    <source>
        <dbReference type="EMBL" id="SDL41836.1"/>
    </source>
</evidence>
<dbReference type="InterPro" id="IPR042094">
    <property type="entry name" value="T2SS_GspF_sf"/>
</dbReference>
<evidence type="ECO:0000256" key="3">
    <source>
        <dbReference type="ARBA" id="ARBA00022692"/>
    </source>
</evidence>
<feature type="transmembrane region" description="Helical" evidence="6">
    <location>
        <begin position="121"/>
        <end position="139"/>
    </location>
</feature>
<dbReference type="STRING" id="571298.SAMN04488026_108417"/>
<feature type="transmembrane region" description="Helical" evidence="6">
    <location>
        <begin position="296"/>
        <end position="315"/>
    </location>
</feature>
<protein>
    <submittedName>
        <fullName evidence="8">Tight adherence protein B</fullName>
    </submittedName>
</protein>
<dbReference type="Pfam" id="PF00482">
    <property type="entry name" value="T2SSF"/>
    <property type="match status" value="1"/>
</dbReference>
<dbReference type="RefSeq" id="WP_093163497.1">
    <property type="nucleotide sequence ID" value="NZ_FNEK01000084.1"/>
</dbReference>
<evidence type="ECO:0000259" key="7">
    <source>
        <dbReference type="Pfam" id="PF00482"/>
    </source>
</evidence>
<feature type="transmembrane region" description="Helical" evidence="6">
    <location>
        <begin position="12"/>
        <end position="33"/>
    </location>
</feature>
<feature type="domain" description="Type II secretion system protein GspF" evidence="7">
    <location>
        <begin position="156"/>
        <end position="281"/>
    </location>
</feature>
<evidence type="ECO:0000256" key="1">
    <source>
        <dbReference type="ARBA" id="ARBA00004651"/>
    </source>
</evidence>
<dbReference type="GO" id="GO:0005886">
    <property type="term" value="C:plasma membrane"/>
    <property type="evidence" value="ECO:0007669"/>
    <property type="project" value="UniProtKB-SubCell"/>
</dbReference>
<reference evidence="8 9" key="1">
    <citation type="submission" date="2016-10" db="EMBL/GenBank/DDBJ databases">
        <authorList>
            <person name="de Groot N.N."/>
        </authorList>
    </citation>
    <scope>NUCLEOTIDE SEQUENCE [LARGE SCALE GENOMIC DNA]</scope>
    <source>
        <strain evidence="8 9">DSM 25294</strain>
    </source>
</reference>
<dbReference type="Gene3D" id="1.20.81.30">
    <property type="entry name" value="Type II secretion system (T2SS), domain F"/>
    <property type="match status" value="1"/>
</dbReference>
<evidence type="ECO:0000256" key="6">
    <source>
        <dbReference type="SAM" id="Phobius"/>
    </source>
</evidence>
<gene>
    <name evidence="8" type="ORF">SAMN04488026_108417</name>
</gene>
<keyword evidence="4 6" id="KW-1133">Transmembrane helix</keyword>
<evidence type="ECO:0000313" key="9">
    <source>
        <dbReference type="Proteomes" id="UP000199382"/>
    </source>
</evidence>
<organism evidence="8 9">
    <name type="scientific">Aliiruegeria lutimaris</name>
    <dbReference type="NCBI Taxonomy" id="571298"/>
    <lineage>
        <taxon>Bacteria</taxon>
        <taxon>Pseudomonadati</taxon>
        <taxon>Pseudomonadota</taxon>
        <taxon>Alphaproteobacteria</taxon>
        <taxon>Rhodobacterales</taxon>
        <taxon>Roseobacteraceae</taxon>
        <taxon>Aliiruegeria</taxon>
    </lineage>
</organism>
<keyword evidence="5 6" id="KW-0472">Membrane</keyword>
<keyword evidence="2" id="KW-1003">Cell membrane</keyword>